<feature type="transmembrane region" description="Helical" evidence="1">
    <location>
        <begin position="649"/>
        <end position="669"/>
    </location>
</feature>
<dbReference type="EMBL" id="JAXQNO010000007">
    <property type="protein sequence ID" value="KAK4795354.1"/>
    <property type="molecule type" value="Genomic_DNA"/>
</dbReference>
<keyword evidence="1" id="KW-1133">Transmembrane helix</keyword>
<organism evidence="2 3">
    <name type="scientific">Trapa natans</name>
    <name type="common">Water chestnut</name>
    <dbReference type="NCBI Taxonomy" id="22666"/>
    <lineage>
        <taxon>Eukaryota</taxon>
        <taxon>Viridiplantae</taxon>
        <taxon>Streptophyta</taxon>
        <taxon>Embryophyta</taxon>
        <taxon>Tracheophyta</taxon>
        <taxon>Spermatophyta</taxon>
        <taxon>Magnoliopsida</taxon>
        <taxon>eudicotyledons</taxon>
        <taxon>Gunneridae</taxon>
        <taxon>Pentapetalae</taxon>
        <taxon>rosids</taxon>
        <taxon>malvids</taxon>
        <taxon>Myrtales</taxon>
        <taxon>Lythraceae</taxon>
        <taxon>Trapa</taxon>
    </lineage>
</organism>
<feature type="transmembrane region" description="Helical" evidence="1">
    <location>
        <begin position="475"/>
        <end position="497"/>
    </location>
</feature>
<dbReference type="GO" id="GO:0016603">
    <property type="term" value="F:glutaminyl-peptide cyclotransferase activity"/>
    <property type="evidence" value="ECO:0007669"/>
    <property type="project" value="InterPro"/>
</dbReference>
<proteinExistence type="predicted"/>
<name>A0AAN7LZF9_TRANT</name>
<dbReference type="PANTHER" id="PTHR34289:SF5">
    <property type="entry name" value="KERATIN-ASSOCIATED PROTEIN (DUF819)"/>
    <property type="match status" value="1"/>
</dbReference>
<reference evidence="2 3" key="1">
    <citation type="journal article" date="2023" name="Hortic Res">
        <title>Pangenome of water caltrop reveals structural variations and asymmetric subgenome divergence after allopolyploidization.</title>
        <authorList>
            <person name="Zhang X."/>
            <person name="Chen Y."/>
            <person name="Wang L."/>
            <person name="Yuan Y."/>
            <person name="Fang M."/>
            <person name="Shi L."/>
            <person name="Lu R."/>
            <person name="Comes H.P."/>
            <person name="Ma Y."/>
            <person name="Chen Y."/>
            <person name="Huang G."/>
            <person name="Zhou Y."/>
            <person name="Zheng Z."/>
            <person name="Qiu Y."/>
        </authorList>
    </citation>
    <scope>NUCLEOTIDE SEQUENCE [LARGE SCALE GENOMIC DNA]</scope>
    <source>
        <strain evidence="2">F231</strain>
    </source>
</reference>
<protein>
    <submittedName>
        <fullName evidence="2">Uncharacterized protein</fullName>
    </submittedName>
</protein>
<sequence>MAPFPGPNQRTLRIAFPCPAFLLLCFFILFSIFPISSRKIAVDHSSRPLYSIEVVNEFPHDPRAFTQGLLYAENDTLFESTGLNGQSSVRKVALRTGKVEVLHKMDSSYFGEGLTLLGDRLFQVTWLKKTSFIYDRYNLSNFAEFNNQMQDGWGLATDGKTLFGSDGTSTLYQLDPQTLEVKGKEKVKYDGYEVHNLNELEYVNGEVWANIWQSDCIARISYKDGNVVGWVLLPNLREGLLKDGYHSIDVLNGIAWDDEKKRLFVTGKLWPKLYEIRIHPVQKNLSKTFIRKFCMRDPPSHPPSMASFVRLPFSPPPLSVLLLSSRCRAHLAFTAHCPTSTHSFPSTERTRPPLPYPISLSPAIASRRWKCLGCSVKVLSHIRLPIVSPDDQWGIWSALLTIAALGLWSEKTKMGSMVSAALVSTLVGLAASNLGIIPCEAPAYSTVLEFLLPMTIPLLLFRADLRQVISSTGSLLSAFLLGSVATIVGTMVAFFFVPMRSLGQDSWKVAAALMGSYIGGSVNYVAISEALGLSPSVLAAGVAADNVIGAVYFMLLFACASRVSPEPPVSPSDVSTALDLASNSKHTVPDIATALATSLAICKTATYVTWLFGIRGGNLPVVTAIAVVLATLLPSQFGHLANAGDTLSLVLMQVFFAVIGASGSVRNVINTAPSIFIFALIQVSVHLLMILGLGKLFKLKLKHVLLASNANIGGPTTACGMATANGWHSLVVPAILAGIFGVSIATFLGISLGLAVLRHM</sequence>
<feature type="transmembrane region" description="Helical" evidence="1">
    <location>
        <begin position="393"/>
        <end position="409"/>
    </location>
</feature>
<accession>A0AAN7LZF9</accession>
<dbReference type="Pfam" id="PF05096">
    <property type="entry name" value="Glu_cyclase_2"/>
    <property type="match status" value="1"/>
</dbReference>
<feature type="transmembrane region" description="Helical" evidence="1">
    <location>
        <begin position="538"/>
        <end position="563"/>
    </location>
</feature>
<dbReference type="AlphaFoldDB" id="A0AAN7LZF9"/>
<dbReference type="Proteomes" id="UP001346149">
    <property type="component" value="Unassembled WGS sequence"/>
</dbReference>
<dbReference type="InterPro" id="IPR008537">
    <property type="entry name" value="DUF819"/>
</dbReference>
<feature type="transmembrane region" description="Helical" evidence="1">
    <location>
        <begin position="730"/>
        <end position="757"/>
    </location>
</feature>
<evidence type="ECO:0000256" key="1">
    <source>
        <dbReference type="SAM" id="Phobius"/>
    </source>
</evidence>
<dbReference type="Pfam" id="PF05684">
    <property type="entry name" value="DUF819"/>
    <property type="match status" value="1"/>
</dbReference>
<evidence type="ECO:0000313" key="3">
    <source>
        <dbReference type="Proteomes" id="UP001346149"/>
    </source>
</evidence>
<comment type="caution">
    <text evidence="2">The sequence shown here is derived from an EMBL/GenBank/DDBJ whole genome shotgun (WGS) entry which is preliminary data.</text>
</comment>
<gene>
    <name evidence="2" type="ORF">SAY86_013348</name>
</gene>
<dbReference type="PANTHER" id="PTHR34289">
    <property type="entry name" value="PROTEIN, PUTATIVE (DUF819)-RELATED"/>
    <property type="match status" value="1"/>
</dbReference>
<feature type="transmembrane region" description="Helical" evidence="1">
    <location>
        <begin position="676"/>
        <end position="697"/>
    </location>
</feature>
<keyword evidence="1" id="KW-0812">Transmembrane</keyword>
<feature type="transmembrane region" description="Helical" evidence="1">
    <location>
        <begin position="416"/>
        <end position="437"/>
    </location>
</feature>
<dbReference type="InterPro" id="IPR007788">
    <property type="entry name" value="QCT"/>
</dbReference>
<keyword evidence="3" id="KW-1185">Reference proteome</keyword>
<feature type="transmembrane region" description="Helical" evidence="1">
    <location>
        <begin position="509"/>
        <end position="526"/>
    </location>
</feature>
<feature type="transmembrane region" description="Helical" evidence="1">
    <location>
        <begin position="12"/>
        <end position="33"/>
    </location>
</feature>
<dbReference type="SUPFAM" id="SSF63825">
    <property type="entry name" value="YWTD domain"/>
    <property type="match status" value="1"/>
</dbReference>
<evidence type="ECO:0000313" key="2">
    <source>
        <dbReference type="EMBL" id="KAK4795354.1"/>
    </source>
</evidence>
<keyword evidence="1" id="KW-0472">Membrane</keyword>
<feature type="transmembrane region" description="Helical" evidence="1">
    <location>
        <begin position="619"/>
        <end position="637"/>
    </location>
</feature>